<dbReference type="InterPro" id="IPR023576">
    <property type="entry name" value="UbiE/COQ5_MeTrFase_CS"/>
</dbReference>
<evidence type="ECO:0000256" key="2">
    <source>
        <dbReference type="ARBA" id="ARBA00022679"/>
    </source>
</evidence>
<dbReference type="Gene3D" id="3.40.50.150">
    <property type="entry name" value="Vaccinia Virus protein VP39"/>
    <property type="match status" value="1"/>
</dbReference>
<evidence type="ECO:0000313" key="5">
    <source>
        <dbReference type="EMBL" id="TQM06509.1"/>
    </source>
</evidence>
<evidence type="ECO:0000313" key="6">
    <source>
        <dbReference type="Proteomes" id="UP000315677"/>
    </source>
</evidence>
<accession>A0A543DAZ3</accession>
<evidence type="ECO:0000256" key="3">
    <source>
        <dbReference type="ARBA" id="ARBA00022691"/>
    </source>
</evidence>
<evidence type="ECO:0000256" key="1">
    <source>
        <dbReference type="ARBA" id="ARBA00022603"/>
    </source>
</evidence>
<dbReference type="AlphaFoldDB" id="A0A543DAZ3"/>
<dbReference type="InterPro" id="IPR013216">
    <property type="entry name" value="Methyltransf_11"/>
</dbReference>
<dbReference type="PANTHER" id="PTHR45036:SF1">
    <property type="entry name" value="METHYLTRANSFERASE LIKE 7A"/>
    <property type="match status" value="1"/>
</dbReference>
<keyword evidence="6" id="KW-1185">Reference proteome</keyword>
<dbReference type="PROSITE" id="PS01184">
    <property type="entry name" value="UBIE_2"/>
    <property type="match status" value="1"/>
</dbReference>
<keyword evidence="1 5" id="KW-0489">Methyltransferase</keyword>
<protein>
    <submittedName>
        <fullName evidence="5">Methyltransferase family protein</fullName>
    </submittedName>
</protein>
<organism evidence="5 6">
    <name type="scientific">Pseudonocardia kunmingensis</name>
    <dbReference type="NCBI Taxonomy" id="630975"/>
    <lineage>
        <taxon>Bacteria</taxon>
        <taxon>Bacillati</taxon>
        <taxon>Actinomycetota</taxon>
        <taxon>Actinomycetes</taxon>
        <taxon>Pseudonocardiales</taxon>
        <taxon>Pseudonocardiaceae</taxon>
        <taxon>Pseudonocardia</taxon>
    </lineage>
</organism>
<dbReference type="CDD" id="cd02440">
    <property type="entry name" value="AdoMet_MTases"/>
    <property type="match status" value="1"/>
</dbReference>
<dbReference type="InterPro" id="IPR029063">
    <property type="entry name" value="SAM-dependent_MTases_sf"/>
</dbReference>
<dbReference type="SUPFAM" id="SSF53335">
    <property type="entry name" value="S-adenosyl-L-methionine-dependent methyltransferases"/>
    <property type="match status" value="1"/>
</dbReference>
<feature type="domain" description="Methyltransferase type 11" evidence="4">
    <location>
        <begin position="43"/>
        <end position="137"/>
    </location>
</feature>
<keyword evidence="2 5" id="KW-0808">Transferase</keyword>
<sequence length="215" mass="23126">MSTQDRPRPMFSRYYARLSERLDAEGLGALRAELLAGLTGQVVEIGCGNGRNFAHYPPAVTGVVAVEPEPYLRELATRAAAGAAVPISVRPGTAARLPLPDGGADAAVLCLVMCSLPDRAAALAEVRRVLRPGGTLRFLEHTLAGTRGLRIAQRVADATLWPLLTGGCHTATEPVAEIERAGFEITRLRRLRFPDRRLTQPSTPHVLGRARSPRP</sequence>
<comment type="caution">
    <text evidence="5">The sequence shown here is derived from an EMBL/GenBank/DDBJ whole genome shotgun (WGS) entry which is preliminary data.</text>
</comment>
<proteinExistence type="predicted"/>
<dbReference type="PANTHER" id="PTHR45036">
    <property type="entry name" value="METHYLTRANSFERASE LIKE 7B"/>
    <property type="match status" value="1"/>
</dbReference>
<dbReference type="RefSeq" id="WP_142060416.1">
    <property type="nucleotide sequence ID" value="NZ_VFPA01000004.1"/>
</dbReference>
<dbReference type="GO" id="GO:0032259">
    <property type="term" value="P:methylation"/>
    <property type="evidence" value="ECO:0007669"/>
    <property type="project" value="UniProtKB-KW"/>
</dbReference>
<dbReference type="InterPro" id="IPR052356">
    <property type="entry name" value="Thiol_S-MT"/>
</dbReference>
<dbReference type="Pfam" id="PF08241">
    <property type="entry name" value="Methyltransf_11"/>
    <property type="match status" value="1"/>
</dbReference>
<gene>
    <name evidence="5" type="ORF">FB558_6770</name>
</gene>
<evidence type="ECO:0000259" key="4">
    <source>
        <dbReference type="Pfam" id="PF08241"/>
    </source>
</evidence>
<name>A0A543DAZ3_9PSEU</name>
<dbReference type="EMBL" id="VFPA01000004">
    <property type="protein sequence ID" value="TQM06509.1"/>
    <property type="molecule type" value="Genomic_DNA"/>
</dbReference>
<dbReference type="OrthoDB" id="65624at2"/>
<dbReference type="Proteomes" id="UP000315677">
    <property type="component" value="Unassembled WGS sequence"/>
</dbReference>
<dbReference type="GO" id="GO:0008757">
    <property type="term" value="F:S-adenosylmethionine-dependent methyltransferase activity"/>
    <property type="evidence" value="ECO:0007669"/>
    <property type="project" value="InterPro"/>
</dbReference>
<keyword evidence="3" id="KW-0949">S-adenosyl-L-methionine</keyword>
<reference evidence="5 6" key="1">
    <citation type="submission" date="2019-06" db="EMBL/GenBank/DDBJ databases">
        <title>Sequencing the genomes of 1000 actinobacteria strains.</title>
        <authorList>
            <person name="Klenk H.-P."/>
        </authorList>
    </citation>
    <scope>NUCLEOTIDE SEQUENCE [LARGE SCALE GENOMIC DNA]</scope>
    <source>
        <strain evidence="5 6">DSM 45301</strain>
    </source>
</reference>